<evidence type="ECO:0000256" key="2">
    <source>
        <dbReference type="ARBA" id="ARBA00022443"/>
    </source>
</evidence>
<feature type="domain" description="SH3" evidence="6">
    <location>
        <begin position="1693"/>
        <end position="1752"/>
    </location>
</feature>
<dbReference type="PROSITE" id="PS50831">
    <property type="entry name" value="SOHO"/>
    <property type="match status" value="1"/>
</dbReference>
<dbReference type="GO" id="GO:0070161">
    <property type="term" value="C:anchoring junction"/>
    <property type="evidence" value="ECO:0007669"/>
    <property type="project" value="UniProtKB-SubCell"/>
</dbReference>
<name>A0AAW2II99_9NEOP</name>
<evidence type="ECO:0000259" key="6">
    <source>
        <dbReference type="PROSITE" id="PS50002"/>
    </source>
</evidence>
<dbReference type="PROSITE" id="PS50002">
    <property type="entry name" value="SH3"/>
    <property type="match status" value="3"/>
</dbReference>
<dbReference type="PANTHER" id="PTHR14167:SF116">
    <property type="entry name" value="CAP, ISOFORM AC"/>
    <property type="match status" value="1"/>
</dbReference>
<organism evidence="8">
    <name type="scientific">Menopon gallinae</name>
    <name type="common">poultry shaft louse</name>
    <dbReference type="NCBI Taxonomy" id="328185"/>
    <lineage>
        <taxon>Eukaryota</taxon>
        <taxon>Metazoa</taxon>
        <taxon>Ecdysozoa</taxon>
        <taxon>Arthropoda</taxon>
        <taxon>Hexapoda</taxon>
        <taxon>Insecta</taxon>
        <taxon>Pterygota</taxon>
        <taxon>Neoptera</taxon>
        <taxon>Paraneoptera</taxon>
        <taxon>Psocodea</taxon>
        <taxon>Troctomorpha</taxon>
        <taxon>Phthiraptera</taxon>
        <taxon>Amblycera</taxon>
        <taxon>Menoponidae</taxon>
        <taxon>Menopon</taxon>
    </lineage>
</organism>
<feature type="compositionally biased region" description="Polar residues" evidence="5">
    <location>
        <begin position="514"/>
        <end position="526"/>
    </location>
</feature>
<feature type="domain" description="SoHo" evidence="7">
    <location>
        <begin position="1277"/>
        <end position="1339"/>
    </location>
</feature>
<dbReference type="Pfam" id="PF07653">
    <property type="entry name" value="SH3_2"/>
    <property type="match status" value="1"/>
</dbReference>
<accession>A0AAW2II99</accession>
<comment type="subcellular location">
    <subcellularLocation>
        <location evidence="1">Cell junction</location>
    </subcellularLocation>
</comment>
<feature type="region of interest" description="Disordered" evidence="5">
    <location>
        <begin position="868"/>
        <end position="916"/>
    </location>
</feature>
<dbReference type="Gene3D" id="2.30.30.40">
    <property type="entry name" value="SH3 Domains"/>
    <property type="match status" value="3"/>
</dbReference>
<dbReference type="EMBL" id="JARGDH010000001">
    <property type="protein sequence ID" value="KAL0281512.1"/>
    <property type="molecule type" value="Genomic_DNA"/>
</dbReference>
<proteinExistence type="predicted"/>
<evidence type="ECO:0000256" key="5">
    <source>
        <dbReference type="SAM" id="MobiDB-lite"/>
    </source>
</evidence>
<feature type="region of interest" description="Disordered" evidence="5">
    <location>
        <begin position="1394"/>
        <end position="1414"/>
    </location>
</feature>
<feature type="compositionally biased region" description="Basic and acidic residues" evidence="5">
    <location>
        <begin position="1125"/>
        <end position="1143"/>
    </location>
</feature>
<feature type="compositionally biased region" description="Polar residues" evidence="5">
    <location>
        <begin position="1249"/>
        <end position="1263"/>
    </location>
</feature>
<feature type="region of interest" description="Disordered" evidence="5">
    <location>
        <begin position="1104"/>
        <end position="1162"/>
    </location>
</feature>
<dbReference type="SMART" id="SM00326">
    <property type="entry name" value="SH3"/>
    <property type="match status" value="3"/>
</dbReference>
<feature type="region of interest" description="Disordered" evidence="5">
    <location>
        <begin position="1180"/>
        <end position="1220"/>
    </location>
</feature>
<feature type="domain" description="SH3" evidence="6">
    <location>
        <begin position="1848"/>
        <end position="1909"/>
    </location>
</feature>
<dbReference type="InterPro" id="IPR036028">
    <property type="entry name" value="SH3-like_dom_sf"/>
</dbReference>
<feature type="compositionally biased region" description="Basic and acidic residues" evidence="5">
    <location>
        <begin position="889"/>
        <end position="914"/>
    </location>
</feature>
<evidence type="ECO:0000256" key="4">
    <source>
        <dbReference type="PROSITE-ProRule" id="PRU00192"/>
    </source>
</evidence>
<feature type="compositionally biased region" description="Basic and acidic residues" evidence="5">
    <location>
        <begin position="59"/>
        <end position="71"/>
    </location>
</feature>
<dbReference type="PANTHER" id="PTHR14167">
    <property type="entry name" value="SH3 DOMAIN-CONTAINING"/>
    <property type="match status" value="1"/>
</dbReference>
<keyword evidence="2 4" id="KW-0728">SH3 domain</keyword>
<evidence type="ECO:0000313" key="8">
    <source>
        <dbReference type="EMBL" id="KAL0281512.1"/>
    </source>
</evidence>
<feature type="domain" description="SH3" evidence="6">
    <location>
        <begin position="1629"/>
        <end position="1688"/>
    </location>
</feature>
<keyword evidence="3" id="KW-0965">Cell junction</keyword>
<evidence type="ECO:0000256" key="1">
    <source>
        <dbReference type="ARBA" id="ARBA00004282"/>
    </source>
</evidence>
<dbReference type="InterPro" id="IPR001452">
    <property type="entry name" value="SH3_domain"/>
</dbReference>
<feature type="compositionally biased region" description="Basic and acidic residues" evidence="5">
    <location>
        <begin position="16"/>
        <end position="36"/>
    </location>
</feature>
<reference evidence="8" key="1">
    <citation type="journal article" date="2024" name="Gigascience">
        <title>Chromosome-level genome of the poultry shaft louse Menopon gallinae provides insight into the host-switching and adaptive evolution of parasitic lice.</title>
        <authorList>
            <person name="Xu Y."/>
            <person name="Ma L."/>
            <person name="Liu S."/>
            <person name="Liang Y."/>
            <person name="Liu Q."/>
            <person name="He Z."/>
            <person name="Tian L."/>
            <person name="Duan Y."/>
            <person name="Cai W."/>
            <person name="Li H."/>
            <person name="Song F."/>
        </authorList>
    </citation>
    <scope>NUCLEOTIDE SEQUENCE</scope>
    <source>
        <strain evidence="8">Cailab_2023a</strain>
    </source>
</reference>
<feature type="region of interest" description="Disordered" evidence="5">
    <location>
        <begin position="1"/>
        <end position="80"/>
    </location>
</feature>
<feature type="region of interest" description="Disordered" evidence="5">
    <location>
        <begin position="1249"/>
        <end position="1272"/>
    </location>
</feature>
<evidence type="ECO:0000256" key="3">
    <source>
        <dbReference type="ARBA" id="ARBA00022949"/>
    </source>
</evidence>
<protein>
    <recommendedName>
        <fullName evidence="9">Sorbin and SH3 domain-containing protein 1</fullName>
    </recommendedName>
</protein>
<evidence type="ECO:0008006" key="9">
    <source>
        <dbReference type="Google" id="ProtNLM"/>
    </source>
</evidence>
<comment type="caution">
    <text evidence="8">The sequence shown here is derived from an EMBL/GenBank/DDBJ whole genome shotgun (WGS) entry which is preliminary data.</text>
</comment>
<dbReference type="Pfam" id="PF00018">
    <property type="entry name" value="SH3_1"/>
    <property type="match status" value="2"/>
</dbReference>
<sequence>MPKKNGRKGFSFMGTKSKDKSETELKGEAPPIKERYSSFVQVDTKSKAEVKKQKKKDRKQMLELEKVEAENRNSVQMSEEPGFKWESANEFEACEPEGAVAHVEEDVLEISEVDVFDDEDRALLDSSPTMNEEEERSLREFLRTLEIVDTRVREQSEYVSKSINRCGKSDSDYELVEFSRGIKTAEPIIEEVFEEMVEDGVTKFSPTVKNQERVKVEETPRILYSYNGIPFAEQDKKTTILVQDIDDGILVINNIRCKERERYPFRQLDVIMEESSDMSDTSSVQSDKKVEPSTVYKTILDKRETIFDGRGKTFDLQIQPVIKETVRVFPLHQNGLKTDSTQVRIQTVVLEKVHPTSIVKIQVPDEESDEEKHKTQNEAMDVVDPDERCYENVESKEKKQTLSGRNVLHSSSEIKFIDEDSEPSLSSGGFNVEDGVDADVESELDSRRDTFLVGGGDSDDLLIEVDGMSDYGTIKKSPFKKEAVDDNKEEKANDGEELPTTIRNNCENMVASPTFSGRDSASSVASGGTVKNLGDAAPTKNDKEFDRIPETVDFDFDSLYKDTSIAAQVDQVKKDVNVRERVKAMEKDMDKILRSKLKVIEYFQEPIMSEASWSSILGNTKDDDEVSRKSDFSLVKFKHYSNSSSYENISKSRESVFENENIYEVISPEALSNLAEKKVMSLPNGHFLLRKIGLGRCCEEEKDAEDDIYTKIDAKVRSASVGSQHLPRSTSTSSSKTRCLPCGKSSKKQRTHPYIEFSSPTDGQPSEKWYGMRTSHPSVLLGLSPSQKKVYEQSSRQFDEEEAASLLDLHKKFIERRCYNEGNPFRRDRTVVYDSKEVIYSEVTPKVVKKSNDIGSCGLLAILQNAASDDSESNNKKTSCGSGAEETTNEQRKEHKFGPKSKWKEMGAMDKEKDQEEECVVTKSLSSVSEVVKSFEEPIPPRRSPARVTGDVRVLVDNEKYRISRKGDIAVLESENGRRRSMLTEQEEFKQRMYDEYMSKVAERLERRQHKMIKMSEAKEVETPEEGKFSGIENEFIGKVKERMEKLGLTDPFEELFEEEMKKCQRRGSSQLVLDATSDLAGLPKHLQELLQADEDDGSAMISPTFKATAPRPGIWSPVQTTTTAEEKTEVKEENEERKKLDDEPIPPVWTPKSAQASPILERREFRPVNFESPTLPRKKYIREERSESVPPPWEQPGGDRQIELAKTPSSPALSLPKAPNPTVTLLQKAREGHIPRGAHYLNYSMSESLTDDGSLSQQNGKSYSFREDLDRPKKVELGPKKIIGIGPTTKEGIPLVLRSEVTDENKEKWYKRMYDSLHKAGKDEDYVTVKYRTSPSRKGLYGYQPISSSGYQSEPESIIYDSNRYNKYTTLDRRRSEKSKENDYISVTLPRSRASTPRYGSEPYRNQPGRIEDYEPGHSSISELEARQWWDEVLEIFDRQEERGQPIHKAQSPKSFMTYALKDSGYISDPQHVFKRREDDYQSQLSPQEQKEAYRVIQKGGEVPLRGLRKPAPERPKESVAFAPEAIPRDSSPDSPRKYVESEVTIHYKSPVRSEAKAVLPEDELARRQAESMKRIYKEERRRKYLQELQDMNSRRHADNFIPSQKSPIPLNRYDDFPFDGLRAHSTEPVLVARGLYDFVGRRPRELAFRRGDIIFIIRQLDKNWCEGELNGAVGLFPLSYVEIIPYNEYNPKFGRARAKYDFVPQTSLELSARKGEMITLVRKIDENWFEGRIGDRTGIIPASYCQVLSLPQIKIPSRSERATSSKPVAAPAAHSLIHNGSSVPSKHYYTPYLGGRSSPSRSTNPAVREAHAAIDQLIDEALFHLEEDFDRRRTPKPLNLRVNPRPEPALYQVLFNHVPNNDDELELIQGETVLVLEKCGDGWYIGSKTSGGKLGIFPGTHVRRISPEFV</sequence>
<dbReference type="PRINTS" id="PR00499">
    <property type="entry name" value="P67PHOX"/>
</dbReference>
<gene>
    <name evidence="8" type="ORF">PYX00_002481</name>
</gene>
<dbReference type="SUPFAM" id="SSF50044">
    <property type="entry name" value="SH3-domain"/>
    <property type="match status" value="3"/>
</dbReference>
<feature type="region of interest" description="Disordered" evidence="5">
    <location>
        <begin position="514"/>
        <end position="543"/>
    </location>
</feature>
<feature type="region of interest" description="Disordered" evidence="5">
    <location>
        <begin position="720"/>
        <end position="747"/>
    </location>
</feature>
<dbReference type="CDD" id="cd11782">
    <property type="entry name" value="SH3_Sorbs_2"/>
    <property type="match status" value="1"/>
</dbReference>
<feature type="compositionally biased region" description="Low complexity" evidence="5">
    <location>
        <begin position="1205"/>
        <end position="1218"/>
    </location>
</feature>
<dbReference type="InterPro" id="IPR003127">
    <property type="entry name" value="SoHo_dom"/>
</dbReference>
<evidence type="ECO:0000259" key="7">
    <source>
        <dbReference type="PROSITE" id="PS50831"/>
    </source>
</evidence>
<dbReference type="InterPro" id="IPR050384">
    <property type="entry name" value="Endophilin_SH3RF"/>
</dbReference>